<dbReference type="EMBL" id="CP163445">
    <property type="protein sequence ID" value="XDQ78525.1"/>
    <property type="molecule type" value="Genomic_DNA"/>
</dbReference>
<protein>
    <recommendedName>
        <fullName evidence="2">DUF4367 domain-containing protein</fullName>
    </recommendedName>
</protein>
<reference evidence="1" key="1">
    <citation type="submission" date="2024-07" db="EMBL/GenBank/DDBJ databases">
        <authorList>
            <person name="Yu S.T."/>
        </authorList>
    </citation>
    <scope>NUCLEOTIDE SEQUENCE</scope>
    <source>
        <strain evidence="1">Y1</strain>
    </source>
</reference>
<dbReference type="RefSeq" id="WP_369182929.1">
    <property type="nucleotide sequence ID" value="NZ_CP163445.1"/>
</dbReference>
<evidence type="ECO:0000313" key="1">
    <source>
        <dbReference type="EMBL" id="XDQ78525.1"/>
    </source>
</evidence>
<name>A0AB39TH64_9ACTN</name>
<sequence>MPELDQPEDVLVDVTPVAPPPRSRRRLWRTVTAVAVLGAAAFGVAFADNFADLGAYRYDPPKTFDGLPFVPEASKAKQSRVGSESGVSATTYLAGDQQRMVFLTVSERHIFLPSSELDDLLSRQRSNGEEIADLHEVDPGDRGGVMKCGRADAEGHAIAVCDWADGSMWGMYSETAEDVDAVAAHARDFRRQAEVPS</sequence>
<gene>
    <name evidence="1" type="ORF">AB2U05_08610</name>
</gene>
<evidence type="ECO:0008006" key="2">
    <source>
        <dbReference type="Google" id="ProtNLM"/>
    </source>
</evidence>
<dbReference type="AlphaFoldDB" id="A0AB39TH64"/>
<accession>A0AB39TH64</accession>
<organism evidence="1">
    <name type="scientific">Streptomyces sp. Y1</name>
    <dbReference type="NCBI Taxonomy" id="3238634"/>
    <lineage>
        <taxon>Bacteria</taxon>
        <taxon>Bacillati</taxon>
        <taxon>Actinomycetota</taxon>
        <taxon>Actinomycetes</taxon>
        <taxon>Kitasatosporales</taxon>
        <taxon>Streptomycetaceae</taxon>
        <taxon>Streptomyces</taxon>
    </lineage>
</organism>
<proteinExistence type="predicted"/>